<protein>
    <submittedName>
        <fullName evidence="3">Tetratricopeptide repeat protein</fullName>
    </submittedName>
</protein>
<dbReference type="PROSITE" id="PS50005">
    <property type="entry name" value="TPR"/>
    <property type="match status" value="1"/>
</dbReference>
<keyword evidence="2" id="KW-0472">Membrane</keyword>
<feature type="repeat" description="TPR" evidence="1">
    <location>
        <begin position="179"/>
        <end position="212"/>
    </location>
</feature>
<feature type="transmembrane region" description="Helical" evidence="2">
    <location>
        <begin position="28"/>
        <end position="46"/>
    </location>
</feature>
<evidence type="ECO:0000313" key="4">
    <source>
        <dbReference type="Proteomes" id="UP001221217"/>
    </source>
</evidence>
<dbReference type="SUPFAM" id="SSF48452">
    <property type="entry name" value="TPR-like"/>
    <property type="match status" value="1"/>
</dbReference>
<evidence type="ECO:0000313" key="3">
    <source>
        <dbReference type="EMBL" id="MDC7225870.1"/>
    </source>
</evidence>
<comment type="caution">
    <text evidence="3">The sequence shown here is derived from an EMBL/GenBank/DDBJ whole genome shotgun (WGS) entry which is preliminary data.</text>
</comment>
<evidence type="ECO:0000256" key="1">
    <source>
        <dbReference type="PROSITE-ProRule" id="PRU00339"/>
    </source>
</evidence>
<dbReference type="Proteomes" id="UP001221217">
    <property type="component" value="Unassembled WGS sequence"/>
</dbReference>
<dbReference type="InterPro" id="IPR019734">
    <property type="entry name" value="TPR_rpt"/>
</dbReference>
<dbReference type="Gene3D" id="1.25.40.10">
    <property type="entry name" value="Tetratricopeptide repeat domain"/>
    <property type="match status" value="1"/>
</dbReference>
<dbReference type="AlphaFoldDB" id="A0AAJ1IEB4"/>
<keyword evidence="1" id="KW-0802">TPR repeat</keyword>
<keyword evidence="2" id="KW-1133">Transmembrane helix</keyword>
<gene>
    <name evidence="3" type="ORF">PQJ61_03800</name>
</gene>
<sequence length="226" mass="25807">MTDKRHELKGKEKFLSQLTSFLEKNKTVLWIILAVIVAAIVIVAVIDSVSDRKANESALRIESVQKDYEEWMRLEEDEKNEKQQELFDKLDSVTDDYPASYAAQRADYLKGGVYFQNEEWTKAAEFFKASAEVNRNSYLAPIALMLSASSYENAGEYHEALDIYIDVYKNYDKIYPDVPRAMLSIGRLNEQLGDKSAAIDAYNNLLDEYPGSGWASFARTKVIQLD</sequence>
<reference evidence="3 4" key="1">
    <citation type="submission" date="2022-12" db="EMBL/GenBank/DDBJ databases">
        <title>Metagenome assembled genome from gulf of manar.</title>
        <authorList>
            <person name="Kohli P."/>
            <person name="Pk S."/>
            <person name="Venkata Ramana C."/>
            <person name="Sasikala C."/>
        </authorList>
    </citation>
    <scope>NUCLEOTIDE SEQUENCE [LARGE SCALE GENOMIC DNA]</scope>
    <source>
        <strain evidence="3">JB008</strain>
    </source>
</reference>
<dbReference type="Pfam" id="PF13432">
    <property type="entry name" value="TPR_16"/>
    <property type="match status" value="1"/>
</dbReference>
<dbReference type="InterPro" id="IPR011990">
    <property type="entry name" value="TPR-like_helical_dom_sf"/>
</dbReference>
<evidence type="ECO:0000256" key="2">
    <source>
        <dbReference type="SAM" id="Phobius"/>
    </source>
</evidence>
<proteinExistence type="predicted"/>
<dbReference type="SMART" id="SM00028">
    <property type="entry name" value="TPR"/>
    <property type="match status" value="3"/>
</dbReference>
<accession>A0AAJ1IEB4</accession>
<dbReference type="EMBL" id="JAQQAL010000010">
    <property type="protein sequence ID" value="MDC7225870.1"/>
    <property type="molecule type" value="Genomic_DNA"/>
</dbReference>
<organism evidence="3 4">
    <name type="scientific">Candidatus Thalassospirochaeta sargassi</name>
    <dbReference type="NCBI Taxonomy" id="3119039"/>
    <lineage>
        <taxon>Bacteria</taxon>
        <taxon>Pseudomonadati</taxon>
        <taxon>Spirochaetota</taxon>
        <taxon>Spirochaetia</taxon>
        <taxon>Spirochaetales</taxon>
        <taxon>Spirochaetaceae</taxon>
        <taxon>Candidatus Thalassospirochaeta</taxon>
    </lineage>
</organism>
<name>A0AAJ1IEB4_9SPIO</name>
<keyword evidence="2" id="KW-0812">Transmembrane</keyword>